<dbReference type="SUPFAM" id="SSF48452">
    <property type="entry name" value="TPR-like"/>
    <property type="match status" value="1"/>
</dbReference>
<dbReference type="Proteomes" id="UP000183376">
    <property type="component" value="Chromosome I"/>
</dbReference>
<keyword evidence="3" id="KW-1185">Reference proteome</keyword>
<dbReference type="PRINTS" id="PR00038">
    <property type="entry name" value="HTHLUXR"/>
</dbReference>
<evidence type="ECO:0000313" key="3">
    <source>
        <dbReference type="Proteomes" id="UP000183376"/>
    </source>
</evidence>
<dbReference type="InterPro" id="IPR000792">
    <property type="entry name" value="Tscrpt_reg_LuxR_C"/>
</dbReference>
<dbReference type="SUPFAM" id="SSF52540">
    <property type="entry name" value="P-loop containing nucleoside triphosphate hydrolases"/>
    <property type="match status" value="1"/>
</dbReference>
<dbReference type="InterPro" id="IPR016032">
    <property type="entry name" value="Sig_transdc_resp-reg_C-effctor"/>
</dbReference>
<proteinExistence type="predicted"/>
<dbReference type="PRINTS" id="PR00364">
    <property type="entry name" value="DISEASERSIST"/>
</dbReference>
<keyword evidence="2" id="KW-0418">Kinase</keyword>
<dbReference type="SMART" id="SM00421">
    <property type="entry name" value="HTH_LUXR"/>
    <property type="match status" value="1"/>
</dbReference>
<dbReference type="AlphaFoldDB" id="A0A1G9S9C1"/>
<dbReference type="SUPFAM" id="SSF46894">
    <property type="entry name" value="C-terminal effector domain of the bipartite response regulators"/>
    <property type="match status" value="1"/>
</dbReference>
<dbReference type="PANTHER" id="PTHR47691">
    <property type="entry name" value="REGULATOR-RELATED"/>
    <property type="match status" value="1"/>
</dbReference>
<accession>A0A1G9S9C1</accession>
<protein>
    <submittedName>
        <fullName evidence="2">Non-specific serine/threonine protein kinase</fullName>
    </submittedName>
</protein>
<name>A0A1G9S9C1_ALLAB</name>
<dbReference type="GO" id="GO:0006355">
    <property type="term" value="P:regulation of DNA-templated transcription"/>
    <property type="evidence" value="ECO:0007669"/>
    <property type="project" value="InterPro"/>
</dbReference>
<dbReference type="InterPro" id="IPR011990">
    <property type="entry name" value="TPR-like_helical_dom_sf"/>
</dbReference>
<dbReference type="Pfam" id="PF00931">
    <property type="entry name" value="NB-ARC"/>
    <property type="match status" value="1"/>
</dbReference>
<dbReference type="PANTHER" id="PTHR47691:SF3">
    <property type="entry name" value="HTH-TYPE TRANSCRIPTIONAL REGULATOR RV0890C-RELATED"/>
    <property type="match status" value="1"/>
</dbReference>
<organism evidence="2 3">
    <name type="scientific">Allokutzneria albata</name>
    <name type="common">Kibdelosporangium albatum</name>
    <dbReference type="NCBI Taxonomy" id="211114"/>
    <lineage>
        <taxon>Bacteria</taxon>
        <taxon>Bacillati</taxon>
        <taxon>Actinomycetota</taxon>
        <taxon>Actinomycetes</taxon>
        <taxon>Pseudonocardiales</taxon>
        <taxon>Pseudonocardiaceae</taxon>
        <taxon>Allokutzneria</taxon>
    </lineage>
</organism>
<dbReference type="Gene3D" id="1.25.40.10">
    <property type="entry name" value="Tetratricopeptide repeat domain"/>
    <property type="match status" value="1"/>
</dbReference>
<dbReference type="InterPro" id="IPR058852">
    <property type="entry name" value="HTH_77"/>
</dbReference>
<dbReference type="InterPro" id="IPR027417">
    <property type="entry name" value="P-loop_NTPase"/>
</dbReference>
<dbReference type="GO" id="GO:0003677">
    <property type="term" value="F:DNA binding"/>
    <property type="evidence" value="ECO:0007669"/>
    <property type="project" value="InterPro"/>
</dbReference>
<gene>
    <name evidence="2" type="ORF">SAMN04489726_0976</name>
</gene>
<evidence type="ECO:0000259" key="1">
    <source>
        <dbReference type="PROSITE" id="PS50043"/>
    </source>
</evidence>
<dbReference type="Gene3D" id="1.10.10.10">
    <property type="entry name" value="Winged helix-like DNA-binding domain superfamily/Winged helix DNA-binding domain"/>
    <property type="match status" value="1"/>
</dbReference>
<reference evidence="2 3" key="1">
    <citation type="submission" date="2016-10" db="EMBL/GenBank/DDBJ databases">
        <authorList>
            <person name="de Groot N.N."/>
        </authorList>
    </citation>
    <scope>NUCLEOTIDE SEQUENCE [LARGE SCALE GENOMIC DNA]</scope>
    <source>
        <strain evidence="2 3">DSM 44149</strain>
    </source>
</reference>
<dbReference type="CDD" id="cd06170">
    <property type="entry name" value="LuxR_C_like"/>
    <property type="match status" value="1"/>
</dbReference>
<dbReference type="Pfam" id="PF00196">
    <property type="entry name" value="GerE"/>
    <property type="match status" value="1"/>
</dbReference>
<dbReference type="InterPro" id="IPR036388">
    <property type="entry name" value="WH-like_DNA-bd_sf"/>
</dbReference>
<feature type="domain" description="HTH luxR-type" evidence="1">
    <location>
        <begin position="696"/>
        <end position="761"/>
    </location>
</feature>
<dbReference type="InterPro" id="IPR002182">
    <property type="entry name" value="NB-ARC"/>
</dbReference>
<keyword evidence="2" id="KW-0723">Serine/threonine-protein kinase</keyword>
<dbReference type="eggNOG" id="COG2197">
    <property type="taxonomic scope" value="Bacteria"/>
</dbReference>
<dbReference type="eggNOG" id="COG3903">
    <property type="taxonomic scope" value="Bacteria"/>
</dbReference>
<evidence type="ECO:0000313" key="2">
    <source>
        <dbReference type="EMBL" id="SDM31907.1"/>
    </source>
</evidence>
<dbReference type="GO" id="GO:0043531">
    <property type="term" value="F:ADP binding"/>
    <property type="evidence" value="ECO:0007669"/>
    <property type="project" value="InterPro"/>
</dbReference>
<dbReference type="Gene3D" id="3.40.50.300">
    <property type="entry name" value="P-loop containing nucleotide triphosphate hydrolases"/>
    <property type="match status" value="1"/>
</dbReference>
<dbReference type="PROSITE" id="PS00622">
    <property type="entry name" value="HTH_LUXR_1"/>
    <property type="match status" value="1"/>
</dbReference>
<dbReference type="RefSeq" id="WP_197683969.1">
    <property type="nucleotide sequence ID" value="NZ_JOEF01000024.1"/>
</dbReference>
<dbReference type="EMBL" id="LT629701">
    <property type="protein sequence ID" value="SDM31907.1"/>
    <property type="molecule type" value="Genomic_DNA"/>
</dbReference>
<dbReference type="GO" id="GO:0004674">
    <property type="term" value="F:protein serine/threonine kinase activity"/>
    <property type="evidence" value="ECO:0007669"/>
    <property type="project" value="UniProtKB-KW"/>
</dbReference>
<keyword evidence="2" id="KW-0808">Transferase</keyword>
<sequence>MIRQQGVLPVEVSSFVNRREERDALRSLVRTSRLVTVTGVGGVGKTRVALRVAAEVRKDFPDGVWWVDLSPLRDAALLPHLVANVLGVQDVTLRPMEQVLADAVASRRMMLVLDTCEHLRWPCARLVDALLRAASQLRVLATSRQSLGVAGETVYTVRPMRLRPQGHDGVADGVELFVERARAASGSFALTAENRDVVAQLCHRLDGLPLAIELAAVRSRALSVHEILGRLDDHFDLLAGGVRVLPERHETLRTTIGWSYQLCTPAERLLWARVSVFSGAVDLSGLVEVCTDDRLVAGDVLRTVDGLVDKSILLREGRTGEVRYRLLDTLRAFGRQRQRQTGEQAWLLRRHRDYYLRLAKRFEVDWCSPRQIDWRERMQREYENLRAAIDFCLSTPSEHLAGLELLGALREFWVGCGVVREGRHHLDRALALNVEPGPVLTTALWTAAWLAVAQGDLEAVDTLLARCRPYAERQGDTVAAGWIAYIAGAAAMFRGHHTEAVALTEESAELHRRSGAPGTGLAAAYSVQAMALAMAGEFDRAVVAAEQCRAASERCGEYWMRSYADYMRAVSELGRGDPEAAVTYARTALRSKHLLGDSPGMAMALDLLASAAAAQGQAERAARLLGVGHQVWNTFGLSQFGSADLVSARRHCELQTRTALGSSGYQAAFEAGQSLELDAAIAYALDEHTPCPHAPSPADVEPLTRRERDVATLVSDGLTNKEIAARLGIAKRTVDIHIGRVLAKLSFDNRAQIAEWVRRLRPTTGP</sequence>
<dbReference type="Pfam" id="PF25872">
    <property type="entry name" value="HTH_77"/>
    <property type="match status" value="1"/>
</dbReference>
<dbReference type="STRING" id="211114.SAMN04489726_0976"/>
<dbReference type="PROSITE" id="PS50043">
    <property type="entry name" value="HTH_LUXR_2"/>
    <property type="match status" value="1"/>
</dbReference>